<dbReference type="RefSeq" id="WP_090899177.1">
    <property type="nucleotide sequence ID" value="NZ_FNYO01000020.1"/>
</dbReference>
<dbReference type="Proteomes" id="UP000199005">
    <property type="component" value="Unassembled WGS sequence"/>
</dbReference>
<accession>A0A1H6TS69</accession>
<keyword evidence="1" id="KW-0472">Membrane</keyword>
<evidence type="ECO:0000313" key="3">
    <source>
        <dbReference type="EMBL" id="SEI79090.1"/>
    </source>
</evidence>
<feature type="transmembrane region" description="Helical" evidence="1">
    <location>
        <begin position="140"/>
        <end position="159"/>
    </location>
</feature>
<dbReference type="AlphaFoldDB" id="A0A1H6TS69"/>
<proteinExistence type="predicted"/>
<reference evidence="3 4" key="1">
    <citation type="submission" date="2016-10" db="EMBL/GenBank/DDBJ databases">
        <authorList>
            <person name="de Groot N.N."/>
        </authorList>
    </citation>
    <scope>NUCLEOTIDE SEQUENCE [LARGE SCALE GENOMIC DNA]</scope>
    <source>
        <strain evidence="3 4">DSM 1041</strain>
    </source>
</reference>
<organism evidence="3 4">
    <name type="scientific">Azotobacter beijerinckii</name>
    <dbReference type="NCBI Taxonomy" id="170623"/>
    <lineage>
        <taxon>Bacteria</taxon>
        <taxon>Pseudomonadati</taxon>
        <taxon>Pseudomonadota</taxon>
        <taxon>Gammaproteobacteria</taxon>
        <taxon>Pseudomonadales</taxon>
        <taxon>Pseudomonadaceae</taxon>
        <taxon>Azotobacter</taxon>
    </lineage>
</organism>
<name>A0A1H6TS69_9GAMM</name>
<dbReference type="STRING" id="170623.SAMN04244579_02044"/>
<feature type="transmembrane region" description="Helical" evidence="1">
    <location>
        <begin position="180"/>
        <end position="202"/>
    </location>
</feature>
<sequence>MGIEYRQDDDLAFIQYCSEDDIRKLAFYLMHDKDGEKRIASEIADDESFKLLHGQPDKWRKSWKLVAGELQHFGGDSIVNLLRREGVLYKEILSDVCDKIKVKHNKKDSAYDIENLLIARLVEISWEKMSDSEKQEALDFMNISDALGGISILAIINIIKTGRLGSLQWSSWLANSAQIAFGNVAIVGVGAAAAFIGARGAAAIAGPLAAVVLTVPLLTGAAYRVTMPAVIQIAYMRRKYEQKDRF</sequence>
<dbReference type="InterPro" id="IPR025217">
    <property type="entry name" value="DUF3944"/>
</dbReference>
<evidence type="ECO:0000259" key="2">
    <source>
        <dbReference type="Pfam" id="PF13099"/>
    </source>
</evidence>
<dbReference type="Pfam" id="PF13099">
    <property type="entry name" value="DUF3944"/>
    <property type="match status" value="1"/>
</dbReference>
<dbReference type="EMBL" id="FNYO01000020">
    <property type="protein sequence ID" value="SEI79090.1"/>
    <property type="molecule type" value="Genomic_DNA"/>
</dbReference>
<evidence type="ECO:0000313" key="4">
    <source>
        <dbReference type="Proteomes" id="UP000199005"/>
    </source>
</evidence>
<gene>
    <name evidence="3" type="ORF">SAMN04244579_02044</name>
</gene>
<protein>
    <submittedName>
        <fullName evidence="3">Uncharacterized protein YaaW, UPF0174 family</fullName>
    </submittedName>
</protein>
<feature type="domain" description="DUF3944" evidence="2">
    <location>
        <begin position="5"/>
        <end position="38"/>
    </location>
</feature>
<feature type="transmembrane region" description="Helical" evidence="1">
    <location>
        <begin position="208"/>
        <end position="235"/>
    </location>
</feature>
<keyword evidence="1" id="KW-0812">Transmembrane</keyword>
<evidence type="ECO:0000256" key="1">
    <source>
        <dbReference type="SAM" id="Phobius"/>
    </source>
</evidence>
<keyword evidence="1" id="KW-1133">Transmembrane helix</keyword>